<proteinExistence type="predicted"/>
<reference evidence="3" key="1">
    <citation type="submission" date="2020-05" db="EMBL/GenBank/DDBJ databases">
        <authorList>
            <person name="Chiriac C."/>
            <person name="Salcher M."/>
            <person name="Ghai R."/>
            <person name="Kavagutti S V."/>
        </authorList>
    </citation>
    <scope>NUCLEOTIDE SEQUENCE</scope>
</reference>
<evidence type="ECO:0000256" key="1">
    <source>
        <dbReference type="SAM" id="MobiDB-lite"/>
    </source>
</evidence>
<keyword evidence="2" id="KW-0472">Membrane</keyword>
<feature type="region of interest" description="Disordered" evidence="1">
    <location>
        <begin position="1"/>
        <end position="20"/>
    </location>
</feature>
<keyword evidence="2" id="KW-0812">Transmembrane</keyword>
<gene>
    <name evidence="3" type="ORF">UFOPK3317_00821</name>
</gene>
<keyword evidence="2" id="KW-1133">Transmembrane helix</keyword>
<dbReference type="AlphaFoldDB" id="A0A6J7DGM8"/>
<accession>A0A6J7DGM8</accession>
<sequence>MPDKDSSTTPERPESSSCRARFAGVIRVENRVAARFKSGSSPSASTARTTLFIIMMMSTPIMVSMLAAVSGSRMTTVLIC</sequence>
<feature type="compositionally biased region" description="Basic and acidic residues" evidence="1">
    <location>
        <begin position="1"/>
        <end position="14"/>
    </location>
</feature>
<name>A0A6J7DGM8_9ZZZZ</name>
<evidence type="ECO:0000313" key="3">
    <source>
        <dbReference type="EMBL" id="CAB4869501.1"/>
    </source>
</evidence>
<organism evidence="3">
    <name type="scientific">freshwater metagenome</name>
    <dbReference type="NCBI Taxonomy" id="449393"/>
    <lineage>
        <taxon>unclassified sequences</taxon>
        <taxon>metagenomes</taxon>
        <taxon>ecological metagenomes</taxon>
    </lineage>
</organism>
<dbReference type="EMBL" id="CAFBLK010000127">
    <property type="protein sequence ID" value="CAB4869501.1"/>
    <property type="molecule type" value="Genomic_DNA"/>
</dbReference>
<feature type="transmembrane region" description="Helical" evidence="2">
    <location>
        <begin position="50"/>
        <end position="69"/>
    </location>
</feature>
<evidence type="ECO:0000256" key="2">
    <source>
        <dbReference type="SAM" id="Phobius"/>
    </source>
</evidence>
<protein>
    <submittedName>
        <fullName evidence="3">Unannotated protein</fullName>
    </submittedName>
</protein>